<proteinExistence type="predicted"/>
<gene>
    <name evidence="2" type="ORF">GCM10009544_20070</name>
</gene>
<keyword evidence="3" id="KW-1185">Reference proteome</keyword>
<evidence type="ECO:0000313" key="2">
    <source>
        <dbReference type="EMBL" id="GAA0457455.1"/>
    </source>
</evidence>
<feature type="domain" description="DUF6879" evidence="1">
    <location>
        <begin position="7"/>
        <end position="173"/>
    </location>
</feature>
<protein>
    <recommendedName>
        <fullName evidence="1">DUF6879 domain-containing protein</fullName>
    </recommendedName>
</protein>
<dbReference type="Proteomes" id="UP001499895">
    <property type="component" value="Unassembled WGS sequence"/>
</dbReference>
<dbReference type="RefSeq" id="WP_344088998.1">
    <property type="nucleotide sequence ID" value="NZ_BAAAHB010000015.1"/>
</dbReference>
<accession>A0ABP3JL89</accession>
<evidence type="ECO:0000259" key="1">
    <source>
        <dbReference type="Pfam" id="PF21806"/>
    </source>
</evidence>
<dbReference type="Pfam" id="PF21806">
    <property type="entry name" value="DUF6879"/>
    <property type="match status" value="1"/>
</dbReference>
<dbReference type="InterPro" id="IPR049244">
    <property type="entry name" value="DUF6879"/>
</dbReference>
<dbReference type="EMBL" id="BAAAHB010000015">
    <property type="protein sequence ID" value="GAA0457455.1"/>
    <property type="molecule type" value="Genomic_DNA"/>
</dbReference>
<organism evidence="2 3">
    <name type="scientific">Streptomyces stramineus</name>
    <dbReference type="NCBI Taxonomy" id="173861"/>
    <lineage>
        <taxon>Bacteria</taxon>
        <taxon>Bacillati</taxon>
        <taxon>Actinomycetota</taxon>
        <taxon>Actinomycetes</taxon>
        <taxon>Kitasatosporales</taxon>
        <taxon>Streptomycetaceae</taxon>
        <taxon>Streptomyces</taxon>
    </lineage>
</organism>
<comment type="caution">
    <text evidence="2">The sequence shown here is derived from an EMBL/GenBank/DDBJ whole genome shotgun (WGS) entry which is preliminary data.</text>
</comment>
<reference evidence="3" key="1">
    <citation type="journal article" date="2019" name="Int. J. Syst. Evol. Microbiol.">
        <title>The Global Catalogue of Microorganisms (GCM) 10K type strain sequencing project: providing services to taxonomists for standard genome sequencing and annotation.</title>
        <authorList>
            <consortium name="The Broad Institute Genomics Platform"/>
            <consortium name="The Broad Institute Genome Sequencing Center for Infectious Disease"/>
            <person name="Wu L."/>
            <person name="Ma J."/>
        </authorList>
    </citation>
    <scope>NUCLEOTIDE SEQUENCE [LARGE SCALE GENOMIC DNA]</scope>
    <source>
        <strain evidence="3">JCM 10649</strain>
    </source>
</reference>
<evidence type="ECO:0000313" key="3">
    <source>
        <dbReference type="Proteomes" id="UP001499895"/>
    </source>
</evidence>
<name>A0ABP3JL89_9ACTN</name>
<sequence>MSQSLTDFSNLIRSVQESAVHLEMRDGYGVDNEIEGFAAWKQGHRLNPDDRASWWRPWLDLVQEVTAKGVLIRRARIISEPVSDYIAFEHSGTFTNLAAGEQIRWLPRRSASDLALPGNDFWLFDGRLVQFNIFDGDGRWVHTDQTEAPAVAAFCTSAFEAVWERGIPHEKYTI</sequence>